<organism evidence="1 2">
    <name type="scientific">Oopsacas minuta</name>
    <dbReference type="NCBI Taxonomy" id="111878"/>
    <lineage>
        <taxon>Eukaryota</taxon>
        <taxon>Metazoa</taxon>
        <taxon>Porifera</taxon>
        <taxon>Hexactinellida</taxon>
        <taxon>Hexasterophora</taxon>
        <taxon>Lyssacinosida</taxon>
        <taxon>Leucopsacidae</taxon>
        <taxon>Oopsacas</taxon>
    </lineage>
</organism>
<accession>A0AAV7JFD3</accession>
<keyword evidence="2" id="KW-1185">Reference proteome</keyword>
<proteinExistence type="predicted"/>
<gene>
    <name evidence="1" type="ORF">LOD99_12375</name>
</gene>
<evidence type="ECO:0000313" key="1">
    <source>
        <dbReference type="EMBL" id="KAI6647379.1"/>
    </source>
</evidence>
<comment type="caution">
    <text evidence="1">The sequence shown here is derived from an EMBL/GenBank/DDBJ whole genome shotgun (WGS) entry which is preliminary data.</text>
</comment>
<dbReference type="AlphaFoldDB" id="A0AAV7JFD3"/>
<protein>
    <submittedName>
        <fullName evidence="1">Uncharacterized protein</fullName>
    </submittedName>
</protein>
<dbReference type="Proteomes" id="UP001165289">
    <property type="component" value="Unassembled WGS sequence"/>
</dbReference>
<reference evidence="1 2" key="1">
    <citation type="journal article" date="2023" name="BMC Biol.">
        <title>The compact genome of the sponge Oopsacas minuta (Hexactinellida) is lacking key metazoan core genes.</title>
        <authorList>
            <person name="Santini S."/>
            <person name="Schenkelaars Q."/>
            <person name="Jourda C."/>
            <person name="Duchesne M."/>
            <person name="Belahbib H."/>
            <person name="Rocher C."/>
            <person name="Selva M."/>
            <person name="Riesgo A."/>
            <person name="Vervoort M."/>
            <person name="Leys S.P."/>
            <person name="Kodjabachian L."/>
            <person name="Le Bivic A."/>
            <person name="Borchiellini C."/>
            <person name="Claverie J.M."/>
            <person name="Renard E."/>
        </authorList>
    </citation>
    <scope>NUCLEOTIDE SEQUENCE [LARGE SCALE GENOMIC DNA]</scope>
    <source>
        <strain evidence="1">SPO-2</strain>
    </source>
</reference>
<sequence>MKYYFVECIGALERPNESYTKLLEKLTERVKLPLLAAVVDKELNKQIRDVTKTLFHQQVEQRLQSQNSLPSQKQKNHLKNIVLWFNAEQHPTCSAHWASNARLAARVRYLYQWWSCIRL</sequence>
<evidence type="ECO:0000313" key="2">
    <source>
        <dbReference type="Proteomes" id="UP001165289"/>
    </source>
</evidence>
<name>A0AAV7JFD3_9METZ</name>
<dbReference type="EMBL" id="JAKMXF010000343">
    <property type="protein sequence ID" value="KAI6647379.1"/>
    <property type="molecule type" value="Genomic_DNA"/>
</dbReference>